<dbReference type="PANTHER" id="PTHR42715">
    <property type="entry name" value="BETA-GLUCOSIDASE"/>
    <property type="match status" value="1"/>
</dbReference>
<dbReference type="InterPro" id="IPR050288">
    <property type="entry name" value="Cellulose_deg_GH3"/>
</dbReference>
<evidence type="ECO:0000256" key="2">
    <source>
        <dbReference type="ARBA" id="ARBA00022801"/>
    </source>
</evidence>
<dbReference type="InterPro" id="IPR019800">
    <property type="entry name" value="Glyco_hydro_3_AS"/>
</dbReference>
<keyword evidence="5" id="KW-0732">Signal</keyword>
<reference evidence="7 8" key="1">
    <citation type="submission" date="2017-10" db="EMBL/GenBank/DDBJ databases">
        <title>The draft genome sequence of Lewinella marina KCTC 32374.</title>
        <authorList>
            <person name="Wang K."/>
        </authorList>
    </citation>
    <scope>NUCLEOTIDE SEQUENCE [LARGE SCALE GENOMIC DNA]</scope>
    <source>
        <strain evidence="7 8">MKG-38</strain>
    </source>
</reference>
<dbReference type="InterPro" id="IPR002772">
    <property type="entry name" value="Glyco_hydro_3_C"/>
</dbReference>
<dbReference type="AlphaFoldDB" id="A0A2G0CF13"/>
<feature type="signal peptide" evidence="5">
    <location>
        <begin position="1"/>
        <end position="20"/>
    </location>
</feature>
<dbReference type="InterPro" id="IPR001764">
    <property type="entry name" value="Glyco_hydro_3_N"/>
</dbReference>
<proteinExistence type="inferred from homology"/>
<sequence length="795" mass="86880">MVFRLAFLLTALLFVGCDRSADSDSAPSTAAADKPRSNTETAIYKDVSQPIDDRIADLIGRMTTEEKVAQLLSVWSDKHRMETDDYSFDPEKARAVMPHGIGHVARPGEARGNGEPGRTPAQQVAYANAIQRFLVEETRLGIPALMHEESLHGLAAKDATSWGQPISVAATWNRSLTRRLYATAARQAASRGTHVVLSPVVDIARDPRWGRVEETFGEDPYLTAEMGLQAVLGFQGDNDKWDPGEVYATLKHMAGHGEPEGGNNIAPAHLSERTLREVFLYPFRHIVLYGNVRNIMASYNEVDGVPSHANNWMLNDLLRGQWGYRGVVVSDYYGVEELSTRHAVAPDLEAAAIRAIRSGIDVELPDAKAFPYLVAAVNSGELDEAILHRAVERVLRQKFDRGLFENPYTDPNGALANTSADDTLVRQAGSEAMILLKNEGILPLGDDLTIAVIGPNADRELHGGYTGEPHHFVTVRQGLEAYAAAHGSTVVYAEGTRVTEPGSWYKDPVVAVSVADDRARIEQAVRIARQADVIVLAVGGNELTSREAWAESHLGDRPSLEMLGTQNELIDALAELDIPMIGLVFGGRPLNISNLAEKSAAVFQCFYLGQETGHSVADILHGVVAPSGKLPISIPRSAGHVPAYYNHKPTARRGYLFEDVNALYPFGYGLSYTTFAFSEPRLGDDLIPVDGNTTVTVDVTNTGRVAAKEVVQLYIRDDFSTVTRPVRELKGFQKVRLLPGETRSITFEIGFEQLSFLNADLEYAVEPGTFKLMTGNSSRLQDLKSVTLTVVSQAR</sequence>
<dbReference type="SUPFAM" id="SSF52279">
    <property type="entry name" value="Beta-D-glucan exohydrolase, C-terminal domain"/>
    <property type="match status" value="1"/>
</dbReference>
<comment type="caution">
    <text evidence="7">The sequence shown here is derived from an EMBL/GenBank/DDBJ whole genome shotgun (WGS) entry which is preliminary data.</text>
</comment>
<dbReference type="PROSITE" id="PS00775">
    <property type="entry name" value="GLYCOSYL_HYDROL_F3"/>
    <property type="match status" value="1"/>
</dbReference>
<keyword evidence="8" id="KW-1185">Reference proteome</keyword>
<dbReference type="Pfam" id="PF01915">
    <property type="entry name" value="Glyco_hydro_3_C"/>
    <property type="match status" value="1"/>
</dbReference>
<dbReference type="Pfam" id="PF14310">
    <property type="entry name" value="Fn3-like"/>
    <property type="match status" value="1"/>
</dbReference>
<keyword evidence="3" id="KW-0119">Carbohydrate metabolism</keyword>
<dbReference type="SUPFAM" id="SSF51445">
    <property type="entry name" value="(Trans)glycosidases"/>
    <property type="match status" value="1"/>
</dbReference>
<gene>
    <name evidence="7" type="ORF">CGL56_08740</name>
</gene>
<comment type="similarity">
    <text evidence="1 4">Belongs to the glycosyl hydrolase 3 family.</text>
</comment>
<dbReference type="EMBL" id="PDLO01000003">
    <property type="protein sequence ID" value="PHK98552.1"/>
    <property type="molecule type" value="Genomic_DNA"/>
</dbReference>
<dbReference type="InterPro" id="IPR036881">
    <property type="entry name" value="Glyco_hydro_3_C_sf"/>
</dbReference>
<keyword evidence="2 4" id="KW-0378">Hydrolase</keyword>
<evidence type="ECO:0000259" key="6">
    <source>
        <dbReference type="SMART" id="SM01217"/>
    </source>
</evidence>
<protein>
    <submittedName>
        <fullName evidence="7">Beta-glucosidase</fullName>
    </submittedName>
</protein>
<dbReference type="SMART" id="SM01217">
    <property type="entry name" value="Fn3_like"/>
    <property type="match status" value="1"/>
</dbReference>
<evidence type="ECO:0000313" key="7">
    <source>
        <dbReference type="EMBL" id="PHK98552.1"/>
    </source>
</evidence>
<name>A0A2G0CF13_9BACT</name>
<dbReference type="GO" id="GO:0008422">
    <property type="term" value="F:beta-glucosidase activity"/>
    <property type="evidence" value="ECO:0007669"/>
    <property type="project" value="UniProtKB-ARBA"/>
</dbReference>
<dbReference type="GO" id="GO:0005975">
    <property type="term" value="P:carbohydrate metabolic process"/>
    <property type="evidence" value="ECO:0007669"/>
    <property type="project" value="InterPro"/>
</dbReference>
<dbReference type="FunFam" id="2.60.40.10:FF:000495">
    <property type="entry name" value="Periplasmic beta-glucosidase"/>
    <property type="match status" value="1"/>
</dbReference>
<dbReference type="PANTHER" id="PTHR42715:SF10">
    <property type="entry name" value="BETA-GLUCOSIDASE"/>
    <property type="match status" value="1"/>
</dbReference>
<organism evidence="7 8">
    <name type="scientific">Neolewinella marina</name>
    <dbReference type="NCBI Taxonomy" id="438751"/>
    <lineage>
        <taxon>Bacteria</taxon>
        <taxon>Pseudomonadati</taxon>
        <taxon>Bacteroidota</taxon>
        <taxon>Saprospiria</taxon>
        <taxon>Saprospirales</taxon>
        <taxon>Lewinellaceae</taxon>
        <taxon>Neolewinella</taxon>
    </lineage>
</organism>
<dbReference type="InterPro" id="IPR026891">
    <property type="entry name" value="Fn3-like"/>
</dbReference>
<evidence type="ECO:0000256" key="1">
    <source>
        <dbReference type="ARBA" id="ARBA00005336"/>
    </source>
</evidence>
<dbReference type="Gene3D" id="3.20.20.300">
    <property type="entry name" value="Glycoside hydrolase, family 3, N-terminal domain"/>
    <property type="match status" value="1"/>
</dbReference>
<dbReference type="OrthoDB" id="9758670at2"/>
<dbReference type="Pfam" id="PF00933">
    <property type="entry name" value="Glyco_hydro_3"/>
    <property type="match status" value="1"/>
</dbReference>
<feature type="chain" id="PRO_5013719835" evidence="5">
    <location>
        <begin position="21"/>
        <end position="795"/>
    </location>
</feature>
<keyword evidence="4" id="KW-0326">Glycosidase</keyword>
<evidence type="ECO:0000313" key="8">
    <source>
        <dbReference type="Proteomes" id="UP000226437"/>
    </source>
</evidence>
<dbReference type="Proteomes" id="UP000226437">
    <property type="component" value="Unassembled WGS sequence"/>
</dbReference>
<evidence type="ECO:0000256" key="4">
    <source>
        <dbReference type="RuleBase" id="RU361161"/>
    </source>
</evidence>
<dbReference type="PRINTS" id="PR00133">
    <property type="entry name" value="GLHYDRLASE3"/>
</dbReference>
<dbReference type="RefSeq" id="WP_099106162.1">
    <property type="nucleotide sequence ID" value="NZ_JAATJF010000001.1"/>
</dbReference>
<dbReference type="Gene3D" id="3.40.50.1700">
    <property type="entry name" value="Glycoside hydrolase family 3 C-terminal domain"/>
    <property type="match status" value="1"/>
</dbReference>
<evidence type="ECO:0000256" key="5">
    <source>
        <dbReference type="SAM" id="SignalP"/>
    </source>
</evidence>
<dbReference type="Gene3D" id="2.60.40.10">
    <property type="entry name" value="Immunoglobulins"/>
    <property type="match status" value="1"/>
</dbReference>
<dbReference type="PROSITE" id="PS51257">
    <property type="entry name" value="PROKAR_LIPOPROTEIN"/>
    <property type="match status" value="1"/>
</dbReference>
<feature type="domain" description="Fibronectin type III-like" evidence="6">
    <location>
        <begin position="709"/>
        <end position="778"/>
    </location>
</feature>
<evidence type="ECO:0000256" key="3">
    <source>
        <dbReference type="ARBA" id="ARBA00023277"/>
    </source>
</evidence>
<dbReference type="InterPro" id="IPR013783">
    <property type="entry name" value="Ig-like_fold"/>
</dbReference>
<dbReference type="InterPro" id="IPR036962">
    <property type="entry name" value="Glyco_hydro_3_N_sf"/>
</dbReference>
<accession>A0A2G0CF13</accession>
<dbReference type="InterPro" id="IPR017853">
    <property type="entry name" value="GH"/>
</dbReference>